<dbReference type="InterPro" id="IPR053013">
    <property type="entry name" value="LAT"/>
</dbReference>
<organism evidence="1 2">
    <name type="scientific">Kwoniella shandongensis</name>
    <dbReference type="NCBI Taxonomy" id="1734106"/>
    <lineage>
        <taxon>Eukaryota</taxon>
        <taxon>Fungi</taxon>
        <taxon>Dikarya</taxon>
        <taxon>Basidiomycota</taxon>
        <taxon>Agaricomycotina</taxon>
        <taxon>Tremellomycetes</taxon>
        <taxon>Tremellales</taxon>
        <taxon>Cryptococcaceae</taxon>
        <taxon>Kwoniella</taxon>
    </lineage>
</organism>
<keyword evidence="2" id="KW-1185">Reference proteome</keyword>
<dbReference type="PANTHER" id="PTHR34815:SF2">
    <property type="entry name" value="N-ACETYLTRANSFERASE DOMAIN-CONTAINING PROTEIN"/>
    <property type="match status" value="1"/>
</dbReference>
<dbReference type="GeneID" id="43589761"/>
<proteinExistence type="predicted"/>
<dbReference type="RefSeq" id="XP_031860100.1">
    <property type="nucleotide sequence ID" value="XM_032005611.1"/>
</dbReference>
<dbReference type="OrthoDB" id="2020070at2759"/>
<evidence type="ECO:0000313" key="2">
    <source>
        <dbReference type="Proteomes" id="UP000322225"/>
    </source>
</evidence>
<evidence type="ECO:0000313" key="1">
    <source>
        <dbReference type="EMBL" id="WWD18927.1"/>
    </source>
</evidence>
<sequence length="398" mass="44645">MTIPPQEKLSDYTIRVANPSQAEQHVRGAFAIWHKGTTWEEFSEVGRREREETEWGRDGAFLTWVLVRSDDVEDDIYAGCETYRRRGWVKRKGSNDVEDGYIYGIASVITPKQHLRNGYATRLLSLLHHELGPSATIPSLPREWGMEPSIPSDVSPKVPKAIGSILWSDVGSKFYSKCKMSVDRPGWVVEDSQNTELVWKIIPPSSAQPLDENVDWLYKEDFASIGEEIGSSIKQKLKKTDTSERSIFVHDPATPGLLSFVPVRGSWSRPSLENKPIGLRIRSSTGDSADDTIVLFALLNLSIGSRFMITLVHNLKSSQLPTVLQALDSLATEAGHKEGWVWDLGLSGDLVEAWKNQPGREVVAKRRDEIGGHLLGVAWYGAEEEKGEMIKGEMWTWC</sequence>
<reference evidence="1" key="1">
    <citation type="submission" date="2017-08" db="EMBL/GenBank/DDBJ databases">
        <authorList>
            <person name="Cuomo C."/>
            <person name="Billmyre B."/>
            <person name="Heitman J."/>
        </authorList>
    </citation>
    <scope>NUCLEOTIDE SEQUENCE</scope>
    <source>
        <strain evidence="1">CBS 12478</strain>
    </source>
</reference>
<dbReference type="Proteomes" id="UP000322225">
    <property type="component" value="Chromosome 6"/>
</dbReference>
<name>A0A5M6BZA5_9TREE</name>
<dbReference type="KEGG" id="ksn:43589761"/>
<protein>
    <submittedName>
        <fullName evidence="1">Uncharacterized protein</fullName>
    </submittedName>
</protein>
<dbReference type="PANTHER" id="PTHR34815">
    <property type="entry name" value="LYSINE ACETYLTRANSFERASE"/>
    <property type="match status" value="1"/>
</dbReference>
<reference evidence="1" key="2">
    <citation type="submission" date="2024-01" db="EMBL/GenBank/DDBJ databases">
        <title>Comparative genomics of Cryptococcus and Kwoniella reveals pathogenesis evolution and contrasting modes of karyotype evolution via chromosome fusion or intercentromeric recombination.</title>
        <authorList>
            <person name="Coelho M.A."/>
            <person name="David-Palma M."/>
            <person name="Shea T."/>
            <person name="Bowers K."/>
            <person name="McGinley-Smith S."/>
            <person name="Mohammad A.W."/>
            <person name="Gnirke A."/>
            <person name="Yurkov A.M."/>
            <person name="Nowrousian M."/>
            <person name="Sun S."/>
            <person name="Cuomo C.A."/>
            <person name="Heitman J."/>
        </authorList>
    </citation>
    <scope>NUCLEOTIDE SEQUENCE</scope>
    <source>
        <strain evidence="1">CBS 12478</strain>
    </source>
</reference>
<dbReference type="AlphaFoldDB" id="A0A5M6BZA5"/>
<dbReference type="EMBL" id="CP144056">
    <property type="protein sequence ID" value="WWD18927.1"/>
    <property type="molecule type" value="Genomic_DNA"/>
</dbReference>
<gene>
    <name evidence="1" type="ORF">CI109_103383</name>
</gene>
<accession>A0A5M6BZA5</accession>